<dbReference type="PROSITE" id="PS51057">
    <property type="entry name" value="PAIRED_2"/>
    <property type="match status" value="1"/>
</dbReference>
<keyword evidence="2" id="KW-0217">Developmental protein</keyword>
<dbReference type="Proteomes" id="UP001152795">
    <property type="component" value="Unassembled WGS sequence"/>
</dbReference>
<dbReference type="InterPro" id="IPR036388">
    <property type="entry name" value="WH-like_DNA-bd_sf"/>
</dbReference>
<dbReference type="InterPro" id="IPR043565">
    <property type="entry name" value="PAX_fam"/>
</dbReference>
<keyword evidence="3" id="KW-0563">Paired box</keyword>
<name>A0A7D9HHX8_PARCT</name>
<gene>
    <name evidence="8" type="ORF">PACLA_8A010648</name>
</gene>
<reference evidence="8" key="1">
    <citation type="submission" date="2020-04" db="EMBL/GenBank/DDBJ databases">
        <authorList>
            <person name="Alioto T."/>
            <person name="Alioto T."/>
            <person name="Gomez Garrido J."/>
        </authorList>
    </citation>
    <scope>NUCLEOTIDE SEQUENCE</scope>
    <source>
        <strain evidence="8">A484AB</strain>
    </source>
</reference>
<dbReference type="GO" id="GO:0000981">
    <property type="term" value="F:DNA-binding transcription factor activity, RNA polymerase II-specific"/>
    <property type="evidence" value="ECO:0007669"/>
    <property type="project" value="TreeGrafter"/>
</dbReference>
<comment type="subcellular location">
    <subcellularLocation>
        <location evidence="1">Nucleus</location>
    </subcellularLocation>
</comment>
<proteinExistence type="predicted"/>
<keyword evidence="7" id="KW-0539">Nucleus</keyword>
<dbReference type="OrthoDB" id="6145513at2759"/>
<evidence type="ECO:0000256" key="1">
    <source>
        <dbReference type="ARBA" id="ARBA00004123"/>
    </source>
</evidence>
<evidence type="ECO:0000313" key="9">
    <source>
        <dbReference type="Proteomes" id="UP001152795"/>
    </source>
</evidence>
<dbReference type="InterPro" id="IPR009057">
    <property type="entry name" value="Homeodomain-like_sf"/>
</dbReference>
<evidence type="ECO:0000256" key="2">
    <source>
        <dbReference type="ARBA" id="ARBA00022473"/>
    </source>
</evidence>
<dbReference type="Gene3D" id="3.30.420.10">
    <property type="entry name" value="Ribonuclease H-like superfamily/Ribonuclease H"/>
    <property type="match status" value="1"/>
</dbReference>
<sequence>MIRHNNLGGTYVRGKSTPSIIRSRIVLLFIDGKSIKDISDDVKLTVKGVRKILNSYFETHSISAKLPPGKDHSVITDNVLEHIEWYKTQKPSIYAREIRDRLIREGVSDENHAPSNSAIAYSIRWELNLTRKRLEVIPVESLTPAAIEKQNRYFEEISEFPARHIHFMDEASVIRTSGNRTYGHAYIGKPAVEVCRYSSDATFTINLLCGFFGIDYCDVLEGPSNGLELLQFFSDALEQRYPNGNPILSAGDAVVMDNCGFHHARHIEPVLREMLLRQGVTLIFQPPYCPELNPCEYCFAHMRKSFRNNERFTASYTELAIVNAMEFITAGFCRGFFEKCGYV</sequence>
<evidence type="ECO:0000313" key="8">
    <source>
        <dbReference type="EMBL" id="CAB3984179.1"/>
    </source>
</evidence>
<keyword evidence="5" id="KW-0238">DNA-binding</keyword>
<protein>
    <submittedName>
        <fullName evidence="8">Paired box Pax-2a</fullName>
    </submittedName>
</protein>
<keyword evidence="9" id="KW-1185">Reference proteome</keyword>
<dbReference type="SMART" id="SM00351">
    <property type="entry name" value="PAX"/>
    <property type="match status" value="1"/>
</dbReference>
<keyword evidence="6" id="KW-0804">Transcription</keyword>
<dbReference type="InterPro" id="IPR038717">
    <property type="entry name" value="Tc1-like_DDE_dom"/>
</dbReference>
<dbReference type="Gene3D" id="1.10.10.10">
    <property type="entry name" value="Winged helix-like DNA-binding domain superfamily/Winged helix DNA-binding domain"/>
    <property type="match status" value="2"/>
</dbReference>
<evidence type="ECO:0000256" key="6">
    <source>
        <dbReference type="ARBA" id="ARBA00023163"/>
    </source>
</evidence>
<dbReference type="EMBL" id="CACRXK020000705">
    <property type="protein sequence ID" value="CAB3984179.1"/>
    <property type="molecule type" value="Genomic_DNA"/>
</dbReference>
<accession>A0A7D9HHX8</accession>
<dbReference type="PANTHER" id="PTHR45636">
    <property type="entry name" value="PAIRED BOX PROTEIN PAX-6-RELATED-RELATED"/>
    <property type="match status" value="1"/>
</dbReference>
<keyword evidence="4" id="KW-0805">Transcription regulation</keyword>
<dbReference type="SUPFAM" id="SSF46689">
    <property type="entry name" value="Homeodomain-like"/>
    <property type="match status" value="1"/>
</dbReference>
<evidence type="ECO:0000256" key="3">
    <source>
        <dbReference type="ARBA" id="ARBA00022724"/>
    </source>
</evidence>
<evidence type="ECO:0000256" key="4">
    <source>
        <dbReference type="ARBA" id="ARBA00023015"/>
    </source>
</evidence>
<dbReference type="InterPro" id="IPR036397">
    <property type="entry name" value="RNaseH_sf"/>
</dbReference>
<dbReference type="InterPro" id="IPR001523">
    <property type="entry name" value="Paired_dom"/>
</dbReference>
<dbReference type="GO" id="GO:0005634">
    <property type="term" value="C:nucleus"/>
    <property type="evidence" value="ECO:0007669"/>
    <property type="project" value="UniProtKB-SubCell"/>
</dbReference>
<evidence type="ECO:0000256" key="5">
    <source>
        <dbReference type="ARBA" id="ARBA00023125"/>
    </source>
</evidence>
<dbReference type="Pfam" id="PF13358">
    <property type="entry name" value="DDE_3"/>
    <property type="match status" value="1"/>
</dbReference>
<evidence type="ECO:0000256" key="7">
    <source>
        <dbReference type="ARBA" id="ARBA00023242"/>
    </source>
</evidence>
<comment type="caution">
    <text evidence="8">The sequence shown here is derived from an EMBL/GenBank/DDBJ whole genome shotgun (WGS) entry which is preliminary data.</text>
</comment>
<dbReference type="GO" id="GO:0000978">
    <property type="term" value="F:RNA polymerase II cis-regulatory region sequence-specific DNA binding"/>
    <property type="evidence" value="ECO:0007669"/>
    <property type="project" value="TreeGrafter"/>
</dbReference>
<organism evidence="8 9">
    <name type="scientific">Paramuricea clavata</name>
    <name type="common">Red gorgonian</name>
    <name type="synonym">Violescent sea-whip</name>
    <dbReference type="NCBI Taxonomy" id="317549"/>
    <lineage>
        <taxon>Eukaryota</taxon>
        <taxon>Metazoa</taxon>
        <taxon>Cnidaria</taxon>
        <taxon>Anthozoa</taxon>
        <taxon>Octocorallia</taxon>
        <taxon>Malacalcyonacea</taxon>
        <taxon>Plexauridae</taxon>
        <taxon>Paramuricea</taxon>
    </lineage>
</organism>
<dbReference type="AlphaFoldDB" id="A0A7D9HHX8"/>
<dbReference type="Pfam" id="PF00292">
    <property type="entry name" value="PAX"/>
    <property type="match status" value="1"/>
</dbReference>